<protein>
    <submittedName>
        <fullName evidence="1">Uncharacterized protein</fullName>
    </submittedName>
</protein>
<comment type="caution">
    <text evidence="1">The sequence shown here is derived from an EMBL/GenBank/DDBJ whole genome shotgun (WGS) entry which is preliminary data.</text>
</comment>
<keyword evidence="2" id="KW-1185">Reference proteome</keyword>
<evidence type="ECO:0000313" key="2">
    <source>
        <dbReference type="Proteomes" id="UP000466442"/>
    </source>
</evidence>
<gene>
    <name evidence="1" type="ORF">GE061_004710</name>
</gene>
<evidence type="ECO:0000313" key="1">
    <source>
        <dbReference type="EMBL" id="KAF6202312.1"/>
    </source>
</evidence>
<dbReference type="EMBL" id="WIXP02000012">
    <property type="protein sequence ID" value="KAF6202312.1"/>
    <property type="molecule type" value="Genomic_DNA"/>
</dbReference>
<accession>A0A8S9WZZ1</accession>
<dbReference type="Proteomes" id="UP000466442">
    <property type="component" value="Linkage Group LG12"/>
</dbReference>
<reference evidence="1" key="1">
    <citation type="journal article" date="2021" name="Mol. Ecol. Resour.">
        <title>Apolygus lucorum genome provides insights into omnivorousness and mesophyll feeding.</title>
        <authorList>
            <person name="Liu Y."/>
            <person name="Liu H."/>
            <person name="Wang H."/>
            <person name="Huang T."/>
            <person name="Liu B."/>
            <person name="Yang B."/>
            <person name="Yin L."/>
            <person name="Li B."/>
            <person name="Zhang Y."/>
            <person name="Zhang S."/>
            <person name="Jiang F."/>
            <person name="Zhang X."/>
            <person name="Ren Y."/>
            <person name="Wang B."/>
            <person name="Wang S."/>
            <person name="Lu Y."/>
            <person name="Wu K."/>
            <person name="Fan W."/>
            <person name="Wang G."/>
        </authorList>
    </citation>
    <scope>NUCLEOTIDE SEQUENCE</scope>
    <source>
        <strain evidence="1">12Hb</strain>
    </source>
</reference>
<organism evidence="1 2">
    <name type="scientific">Apolygus lucorum</name>
    <name type="common">Small green plant bug</name>
    <name type="synonym">Lygocoris lucorum</name>
    <dbReference type="NCBI Taxonomy" id="248454"/>
    <lineage>
        <taxon>Eukaryota</taxon>
        <taxon>Metazoa</taxon>
        <taxon>Ecdysozoa</taxon>
        <taxon>Arthropoda</taxon>
        <taxon>Hexapoda</taxon>
        <taxon>Insecta</taxon>
        <taxon>Pterygota</taxon>
        <taxon>Neoptera</taxon>
        <taxon>Paraneoptera</taxon>
        <taxon>Hemiptera</taxon>
        <taxon>Heteroptera</taxon>
        <taxon>Panheteroptera</taxon>
        <taxon>Cimicomorpha</taxon>
        <taxon>Miridae</taxon>
        <taxon>Mirini</taxon>
        <taxon>Apolygus</taxon>
    </lineage>
</organism>
<name>A0A8S9WZZ1_APOLU</name>
<sequence length="123" mass="13102">MAELKPFLKVCCQKLNHHDLGSIGKGVNPASIRRGPIAGRSSVRSGLNPAGIRRGPIAGRCMYEFCVFYSSALGDWHPSAVVESLPAMRSWEQSCDFAESGSLDETLGNSCSGSVVDDGSFAH</sequence>
<proteinExistence type="predicted"/>
<dbReference type="AlphaFoldDB" id="A0A8S9WZZ1"/>